<dbReference type="InterPro" id="IPR047767">
    <property type="entry name" value="PSP1-like"/>
</dbReference>
<sequence length="334" mass="37199">MDLQALLRAFLRDRGVSPVRNSMKKVISVRFKENGKSYYFDPAGADIKTGEYVIVETARGIECGEVVQGVKEIADSAVSKALKPITRMADSVDVRRMRQNREDEKRAYHTCQECIARHGLEMKLVEAEYTLDRSKIMFYFTADGRVDFRELVKDLAGIFHTRIELRQIGVRDESKMIGGLGICGQPFCCSRFLKDFQPVSIKMAKEQGLSLNPTKISGACGRLMCCLSYEENAYEYLNSIMPMVGSTVRTPDGLGTVLEVNPISGYLRVRCGTEALTPRYYKVGVCEYISGGKRAPRRPDPDDDYSGVRNPAPVVAAADEKGNVGCGKCPKKEK</sequence>
<reference evidence="2" key="1">
    <citation type="submission" date="2009-08" db="EMBL/GenBank/DDBJ databases">
        <authorList>
            <person name="Weinstock G."/>
            <person name="Sodergren E."/>
            <person name="Clifton S."/>
            <person name="Fulton L."/>
            <person name="Fulton B."/>
            <person name="Courtney L."/>
            <person name="Fronick C."/>
            <person name="Harrison M."/>
            <person name="Strong C."/>
            <person name="Farmer C."/>
            <person name="Delahaunty K."/>
            <person name="Markovic C."/>
            <person name="Hall O."/>
            <person name="Minx P."/>
            <person name="Tomlinson C."/>
            <person name="Mitreva M."/>
            <person name="Nelson J."/>
            <person name="Hou S."/>
            <person name="Wollam A."/>
            <person name="Pepin K.H."/>
            <person name="Johnson M."/>
            <person name="Bhonagiri V."/>
            <person name="Nash W.E."/>
            <person name="Warren W."/>
            <person name="Chinwalla A."/>
            <person name="Mardis E.R."/>
            <person name="Wilson R.K."/>
        </authorList>
    </citation>
    <scope>NUCLEOTIDE SEQUENCE [LARGE SCALE GENOMIC DNA]</scope>
    <source>
        <strain evidence="2">A2-165</strain>
    </source>
</reference>
<gene>
    <name evidence="2" type="ORF">FAEPRAA2165_00224</name>
</gene>
<organism evidence="2 3">
    <name type="scientific">Faecalibacterium duncaniae (strain DSM 17677 / JCM 31915 / A2-165)</name>
    <name type="common">Faecalibacterium prausnitzii</name>
    <dbReference type="NCBI Taxonomy" id="411483"/>
    <lineage>
        <taxon>Bacteria</taxon>
        <taxon>Bacillati</taxon>
        <taxon>Bacillota</taxon>
        <taxon>Clostridia</taxon>
        <taxon>Eubacteriales</taxon>
        <taxon>Oscillospiraceae</taxon>
        <taxon>Faecalibacterium</taxon>
    </lineage>
</organism>
<dbReference type="PATRIC" id="fig|411483.3.peg.200"/>
<evidence type="ECO:0000313" key="3">
    <source>
        <dbReference type="Proteomes" id="UP000004619"/>
    </source>
</evidence>
<protein>
    <submittedName>
        <fullName evidence="2">PSP1 C-terminal domain protein</fullName>
    </submittedName>
</protein>
<dbReference type="GO" id="GO:0005737">
    <property type="term" value="C:cytoplasm"/>
    <property type="evidence" value="ECO:0007669"/>
    <property type="project" value="TreeGrafter"/>
</dbReference>
<dbReference type="Pfam" id="PF04468">
    <property type="entry name" value="PSP1"/>
    <property type="match status" value="1"/>
</dbReference>
<dbReference type="STRING" id="411483.FAEPRAA2165_00224"/>
<name>C7H1T4_FAED2</name>
<dbReference type="PANTHER" id="PTHR43830">
    <property type="entry name" value="PROTEIN PSP1"/>
    <property type="match status" value="1"/>
</dbReference>
<dbReference type="HOGENOM" id="CLU_033149_2_0_9"/>
<dbReference type="PROSITE" id="PS51411">
    <property type="entry name" value="PSP1_C"/>
    <property type="match status" value="1"/>
</dbReference>
<feature type="domain" description="PSP1 C-terminal" evidence="1">
    <location>
        <begin position="83"/>
        <end position="168"/>
    </location>
</feature>
<evidence type="ECO:0000313" key="2">
    <source>
        <dbReference type="EMBL" id="EEU98294.1"/>
    </source>
</evidence>
<proteinExistence type="predicted"/>
<dbReference type="Proteomes" id="UP000004619">
    <property type="component" value="Unassembled WGS sequence"/>
</dbReference>
<evidence type="ECO:0000259" key="1">
    <source>
        <dbReference type="PROSITE" id="PS51411"/>
    </source>
</evidence>
<dbReference type="NCBIfam" id="NF041131">
    <property type="entry name" value="RicT_YaaT_fam"/>
    <property type="match status" value="1"/>
</dbReference>
<dbReference type="eggNOG" id="COG1774">
    <property type="taxonomic scope" value="Bacteria"/>
</dbReference>
<comment type="caution">
    <text evidence="2">The sequence shown here is derived from an EMBL/GenBank/DDBJ whole genome shotgun (WGS) entry which is preliminary data.</text>
</comment>
<dbReference type="PANTHER" id="PTHR43830:SF3">
    <property type="entry name" value="PROTEIN PSP1"/>
    <property type="match status" value="1"/>
</dbReference>
<keyword evidence="3" id="KW-1185">Reference proteome</keyword>
<dbReference type="AlphaFoldDB" id="C7H1T4"/>
<accession>C7H1T4</accession>
<dbReference type="InterPro" id="IPR007557">
    <property type="entry name" value="PSP1_C"/>
</dbReference>
<dbReference type="EMBL" id="ACOP02000003">
    <property type="protein sequence ID" value="EEU98294.1"/>
    <property type="molecule type" value="Genomic_DNA"/>
</dbReference>